<dbReference type="Pfam" id="PF13424">
    <property type="entry name" value="TPR_12"/>
    <property type="match status" value="5"/>
</dbReference>
<dbReference type="Pfam" id="PF13374">
    <property type="entry name" value="TPR_10"/>
    <property type="match status" value="3"/>
</dbReference>
<keyword evidence="5" id="KW-1185">Reference proteome</keyword>
<dbReference type="Gene3D" id="3.40.50.300">
    <property type="entry name" value="P-loop containing nucleotide triphosphate hydrolases"/>
    <property type="match status" value="1"/>
</dbReference>
<feature type="domain" description="PNPLA" evidence="3">
    <location>
        <begin position="17"/>
        <end position="233"/>
    </location>
</feature>
<dbReference type="GO" id="GO:0016042">
    <property type="term" value="P:lipid catabolic process"/>
    <property type="evidence" value="ECO:0007669"/>
    <property type="project" value="UniProtKB-UniRule"/>
</dbReference>
<dbReference type="PROSITE" id="PS51635">
    <property type="entry name" value="PNPLA"/>
    <property type="match status" value="1"/>
</dbReference>
<evidence type="ECO:0000259" key="3">
    <source>
        <dbReference type="PROSITE" id="PS51635"/>
    </source>
</evidence>
<dbReference type="Gene3D" id="1.25.40.10">
    <property type="entry name" value="Tetratricopeptide repeat domain"/>
    <property type="match status" value="4"/>
</dbReference>
<feature type="short sequence motif" description="GXSXG" evidence="2">
    <location>
        <begin position="61"/>
        <end position="65"/>
    </location>
</feature>
<evidence type="ECO:0000313" key="4">
    <source>
        <dbReference type="EMBL" id="KAJ5497280.1"/>
    </source>
</evidence>
<dbReference type="InterPro" id="IPR027417">
    <property type="entry name" value="P-loop_NTPase"/>
</dbReference>
<dbReference type="SMART" id="SM00028">
    <property type="entry name" value="TPR"/>
    <property type="match status" value="12"/>
</dbReference>
<dbReference type="Pfam" id="PF01734">
    <property type="entry name" value="Patatin"/>
    <property type="match status" value="1"/>
</dbReference>
<keyword evidence="1 2" id="KW-0443">Lipid metabolism</keyword>
<name>A0A9W9XRB3_9EURO</name>
<dbReference type="Pfam" id="PF00931">
    <property type="entry name" value="NB-ARC"/>
    <property type="match status" value="1"/>
</dbReference>
<dbReference type="GO" id="GO:0043531">
    <property type="term" value="F:ADP binding"/>
    <property type="evidence" value="ECO:0007669"/>
    <property type="project" value="InterPro"/>
</dbReference>
<dbReference type="PANTHER" id="PTHR46082:SF6">
    <property type="entry name" value="AAA+ ATPASE DOMAIN-CONTAINING PROTEIN-RELATED"/>
    <property type="match status" value="1"/>
</dbReference>
<organism evidence="4 5">
    <name type="scientific">Penicillium fimorum</name>
    <dbReference type="NCBI Taxonomy" id="1882269"/>
    <lineage>
        <taxon>Eukaryota</taxon>
        <taxon>Fungi</taxon>
        <taxon>Dikarya</taxon>
        <taxon>Ascomycota</taxon>
        <taxon>Pezizomycotina</taxon>
        <taxon>Eurotiomycetes</taxon>
        <taxon>Eurotiomycetidae</taxon>
        <taxon>Eurotiales</taxon>
        <taxon>Aspergillaceae</taxon>
        <taxon>Penicillium</taxon>
    </lineage>
</organism>
<evidence type="ECO:0000256" key="2">
    <source>
        <dbReference type="PROSITE-ProRule" id="PRU01161"/>
    </source>
</evidence>
<protein>
    <recommendedName>
        <fullName evidence="3">PNPLA domain-containing protein</fullName>
    </recommendedName>
</protein>
<reference evidence="4" key="2">
    <citation type="journal article" date="2023" name="IMA Fungus">
        <title>Comparative genomic study of the Penicillium genus elucidates a diverse pangenome and 15 lateral gene transfer events.</title>
        <authorList>
            <person name="Petersen C."/>
            <person name="Sorensen T."/>
            <person name="Nielsen M.R."/>
            <person name="Sondergaard T.E."/>
            <person name="Sorensen J.L."/>
            <person name="Fitzpatrick D.A."/>
            <person name="Frisvad J.C."/>
            <person name="Nielsen K.L."/>
        </authorList>
    </citation>
    <scope>NUCLEOTIDE SEQUENCE</scope>
    <source>
        <strain evidence="4">IBT 29495</strain>
    </source>
</reference>
<dbReference type="Gene3D" id="3.40.1090.10">
    <property type="entry name" value="Cytosolic phospholipase A2 catalytic domain"/>
    <property type="match status" value="1"/>
</dbReference>
<dbReference type="GO" id="GO:0016787">
    <property type="term" value="F:hydrolase activity"/>
    <property type="evidence" value="ECO:0007669"/>
    <property type="project" value="UniProtKB-UniRule"/>
</dbReference>
<dbReference type="InterPro" id="IPR016035">
    <property type="entry name" value="Acyl_Trfase/lysoPLipase"/>
</dbReference>
<keyword evidence="2" id="KW-0378">Hydrolase</keyword>
<evidence type="ECO:0000256" key="1">
    <source>
        <dbReference type="ARBA" id="ARBA00023098"/>
    </source>
</evidence>
<feature type="active site" description="Proton acceptor" evidence="2">
    <location>
        <position position="220"/>
    </location>
</feature>
<accession>A0A9W9XRB3</accession>
<dbReference type="InterPro" id="IPR011990">
    <property type="entry name" value="TPR-like_helical_dom_sf"/>
</dbReference>
<keyword evidence="2" id="KW-0442">Lipid degradation</keyword>
<dbReference type="InterPro" id="IPR053137">
    <property type="entry name" value="NLR-like"/>
</dbReference>
<dbReference type="CDD" id="cd07216">
    <property type="entry name" value="Pat17_PNPLA8_PNPLA9_like3"/>
    <property type="match status" value="1"/>
</dbReference>
<dbReference type="SUPFAM" id="SSF52151">
    <property type="entry name" value="FabD/lysophospholipase-like"/>
    <property type="match status" value="1"/>
</dbReference>
<dbReference type="PANTHER" id="PTHR46082">
    <property type="entry name" value="ATP/GTP-BINDING PROTEIN-RELATED"/>
    <property type="match status" value="1"/>
</dbReference>
<dbReference type="SUPFAM" id="SSF52540">
    <property type="entry name" value="P-loop containing nucleoside triphosphate hydrolases"/>
    <property type="match status" value="1"/>
</dbReference>
<proteinExistence type="predicted"/>
<dbReference type="OrthoDB" id="5986190at2759"/>
<sequence>MNSATAMTDSCQSLRILSLDGGGIRGISSLLILERIMEMIRDAEGLDHVPRPRDHFDLIGGTSTGGIIAIMLGRLGMTVDECIRAYRQVAKQAFTPKRTSILPASPTGAFSAKALENAMKQIVREYCTHVECVTCRRKGQATVNTCSHSDMAFRDNTCTKTVVLAITKDNVDAPPTLFKTYDRSAAFDGSTLWQVARATSAATTFFKPIKLGRDEIEFIDAGFGYNNPCSILIQEAQREFPERRKMRILSIGTGLGDVVTIKDKRLSIITALKRMATSSKKVAADVDHRYGGDSEYFRFNVDQGLQDVTLSDWEKASKISAHTQNYLVENERKIKKLIDEITRSPKDSRVNKDRPISHGKSCLSEPFYLIPLRQNRHFVGRVKELDGLQQKVLTQKDNGRLAIFGLGGVGKTQIALQVAYWARQNMPSYSIFWISALSKASFEQACTQIATKLRISKVSDNEDVMESVQRHLSLKSTGPWLLVVDNADDMDLLFGSSDSLGGMSQYLPESELGVTLLTTRSREIAVSFAGNNVTKLQEMHLQEATSLLETSLIQRDSSQDRGETVQLLEELTYLPLAITQAVAYMNTADISISKYLSLLHGTKNDVIALLGRQFHDSTRYRGSQNAVATTWLISFQQIHRTDEAAADLLSFISCIEPKGISRLLLPDFGSEEQMVHAIGTLCGYAFLAERDDASYDMHSLVHLATQVWAQEQGFTKQTMEKAVRHLAGAFPSDDYTNRKLWRIFLPHSLRTLQESEGYVTEGRSELNTKVARCLEADGRVREAVRCYEEICRWDECQYAEDHPSRLASQHALASAYQDNGQIGEAVKLLEHVVAVQETTLAEDHPSRLASQHALASSYQADGQIGEAVKLLEHVVAVREIALAEDHPSRLASQHTLASIYQDNGQIGEAVKLLEHVVAVEETTLAEDHPSRLASKHMLAIIYQANGQIGEAVKLLEHVVAVQETTLAEDHPSRLASQHALASSYQADGQIGEAVKLLEHVVAVRETSLAEDHPSRLASQHMLASSYQADGQIGEAVKLLEHVVAVQEITLAEDHPSRLASQHTLAIIYQANGQIGEAVKLLEHVVAVQETTLAEDHPSRLASQHTLASIYQDNGQIGEAVKLLEHVVAVEETTLAEDHPDRLASQHMLASIYQDNGQTGEAVKLLEHVVAVQETTLAEDHPSRLASQHALASSYQADGQIGEAVKLLEHVVAVEETTLAEDHPDRLASQHMLASIYQDNGQTGEAVKLLEHVVAVQEITLAEDHPSRLASQHTLAIIYQANGQIGEAVKLLEHVVAVQEITLAEDHPSRLASQHTLAIIYQANGQIGEAVKLLEHVVAVEETTLAEDHPDRLASQHALAIVKHMYEKEHL</sequence>
<feature type="short sequence motif" description="GXGXXG" evidence="2">
    <location>
        <begin position="21"/>
        <end position="26"/>
    </location>
</feature>
<dbReference type="InterPro" id="IPR019734">
    <property type="entry name" value="TPR_rpt"/>
</dbReference>
<dbReference type="NCBIfam" id="NF040586">
    <property type="entry name" value="FxSxx_TPR"/>
    <property type="match status" value="1"/>
</dbReference>
<gene>
    <name evidence="4" type="ORF">N7463_009267</name>
</gene>
<comment type="caution">
    <text evidence="2">Lacks conserved residue(s) required for the propagation of feature annotation.</text>
</comment>
<dbReference type="InterPro" id="IPR002182">
    <property type="entry name" value="NB-ARC"/>
</dbReference>
<dbReference type="SUPFAM" id="SSF48452">
    <property type="entry name" value="TPR-like"/>
    <property type="match status" value="6"/>
</dbReference>
<dbReference type="InterPro" id="IPR002641">
    <property type="entry name" value="PNPLA_dom"/>
</dbReference>
<feature type="active site" description="Nucleophile" evidence="2">
    <location>
        <position position="63"/>
    </location>
</feature>
<dbReference type="Proteomes" id="UP001149954">
    <property type="component" value="Unassembled WGS sequence"/>
</dbReference>
<dbReference type="GO" id="GO:0046486">
    <property type="term" value="P:glycerolipid metabolic process"/>
    <property type="evidence" value="ECO:0007669"/>
    <property type="project" value="UniProtKB-ARBA"/>
</dbReference>
<dbReference type="EMBL" id="JAPWDS010000005">
    <property type="protein sequence ID" value="KAJ5497280.1"/>
    <property type="molecule type" value="Genomic_DNA"/>
</dbReference>
<comment type="caution">
    <text evidence="4">The sequence shown here is derived from an EMBL/GenBank/DDBJ whole genome shotgun (WGS) entry which is preliminary data.</text>
</comment>
<reference evidence="4" key="1">
    <citation type="submission" date="2022-12" db="EMBL/GenBank/DDBJ databases">
        <authorList>
            <person name="Petersen C."/>
        </authorList>
    </citation>
    <scope>NUCLEOTIDE SEQUENCE</scope>
    <source>
        <strain evidence="4">IBT 29495</strain>
    </source>
</reference>
<evidence type="ECO:0000313" key="5">
    <source>
        <dbReference type="Proteomes" id="UP001149954"/>
    </source>
</evidence>